<reference evidence="2" key="1">
    <citation type="journal article" date="2018" name="DNA Res.">
        <title>Multiple hybrid de novo genome assembly of finger millet, an orphan allotetraploid crop.</title>
        <authorList>
            <person name="Hatakeyama M."/>
            <person name="Aluri S."/>
            <person name="Balachadran M.T."/>
            <person name="Sivarajan S.R."/>
            <person name="Patrignani A."/>
            <person name="Gruter S."/>
            <person name="Poveda L."/>
            <person name="Shimizu-Inatsugi R."/>
            <person name="Baeten J."/>
            <person name="Francoijs K.J."/>
            <person name="Nataraja K.N."/>
            <person name="Reddy Y.A.N."/>
            <person name="Phadnis S."/>
            <person name="Ravikumar R.L."/>
            <person name="Schlapbach R."/>
            <person name="Sreeman S.M."/>
            <person name="Shimizu K.K."/>
        </authorList>
    </citation>
    <scope>NUCLEOTIDE SEQUENCE</scope>
</reference>
<feature type="domain" description="KIB1-4 beta-propeller" evidence="1">
    <location>
        <begin position="93"/>
        <end position="204"/>
    </location>
</feature>
<dbReference type="Pfam" id="PF03478">
    <property type="entry name" value="Beta-prop_KIB1-4"/>
    <property type="match status" value="1"/>
</dbReference>
<proteinExistence type="predicted"/>
<evidence type="ECO:0000313" key="2">
    <source>
        <dbReference type="EMBL" id="GJN06188.1"/>
    </source>
</evidence>
<organism evidence="2 3">
    <name type="scientific">Eleusine coracana subsp. coracana</name>
    <dbReference type="NCBI Taxonomy" id="191504"/>
    <lineage>
        <taxon>Eukaryota</taxon>
        <taxon>Viridiplantae</taxon>
        <taxon>Streptophyta</taxon>
        <taxon>Embryophyta</taxon>
        <taxon>Tracheophyta</taxon>
        <taxon>Spermatophyta</taxon>
        <taxon>Magnoliopsida</taxon>
        <taxon>Liliopsida</taxon>
        <taxon>Poales</taxon>
        <taxon>Poaceae</taxon>
        <taxon>PACMAD clade</taxon>
        <taxon>Chloridoideae</taxon>
        <taxon>Cynodonteae</taxon>
        <taxon>Eleusininae</taxon>
        <taxon>Eleusine</taxon>
    </lineage>
</organism>
<dbReference type="Gene3D" id="1.20.1280.50">
    <property type="match status" value="1"/>
</dbReference>
<protein>
    <recommendedName>
        <fullName evidence="1">KIB1-4 beta-propeller domain-containing protein</fullName>
    </recommendedName>
</protein>
<reference evidence="2" key="2">
    <citation type="submission" date="2021-12" db="EMBL/GenBank/DDBJ databases">
        <title>Resequencing data analysis of finger millet.</title>
        <authorList>
            <person name="Hatakeyama M."/>
            <person name="Aluri S."/>
            <person name="Balachadran M.T."/>
            <person name="Sivarajan S.R."/>
            <person name="Poveda L."/>
            <person name="Shimizu-Inatsugi R."/>
            <person name="Schlapbach R."/>
            <person name="Sreeman S.M."/>
            <person name="Shimizu K.K."/>
        </authorList>
    </citation>
    <scope>NUCLEOTIDE SEQUENCE</scope>
</reference>
<comment type="caution">
    <text evidence="2">The sequence shown here is derived from an EMBL/GenBank/DDBJ whole genome shotgun (WGS) entry which is preliminary data.</text>
</comment>
<dbReference type="PANTHER" id="PTHR44586:SF26">
    <property type="entry name" value="F-BOX DOMAIN-CONTAINING PROTEIN"/>
    <property type="match status" value="1"/>
</dbReference>
<keyword evidence="3" id="KW-1185">Reference proteome</keyword>
<dbReference type="Proteomes" id="UP001054889">
    <property type="component" value="Unassembled WGS sequence"/>
</dbReference>
<sequence length="209" mass="23814">MASTEHVLERDWSQLLADLLTLVFGTLEVPELLNAAAICRSWRYVYKLDPRLDASPLFRGPCLTYSAVNLDAATVDMATLQCLLPSSVSSSETRDRHHITLPSPPFCGRHVIGSAHDWLATADEHYVLYHMDLESGSRNNVMFKARSFLNPDEARYFLYRRVAISVDLSTGNDDCIVIMIIHLFQDQLSFARIGDVKWMWIHGDHRYSQ</sequence>
<evidence type="ECO:0000259" key="1">
    <source>
        <dbReference type="Pfam" id="PF03478"/>
    </source>
</evidence>
<gene>
    <name evidence="2" type="primary">ga23892</name>
    <name evidence="2" type="ORF">PR202_ga23892</name>
</gene>
<name>A0AAV5D7Q8_ELECO</name>
<dbReference type="InterPro" id="IPR036047">
    <property type="entry name" value="F-box-like_dom_sf"/>
</dbReference>
<dbReference type="InterPro" id="IPR005174">
    <property type="entry name" value="KIB1-4_b-propeller"/>
</dbReference>
<dbReference type="AlphaFoldDB" id="A0AAV5D7Q8"/>
<accession>A0AAV5D7Q8</accession>
<evidence type="ECO:0000313" key="3">
    <source>
        <dbReference type="Proteomes" id="UP001054889"/>
    </source>
</evidence>
<dbReference type="PANTHER" id="PTHR44586">
    <property type="entry name" value="F-BOX DOMAIN CONTAINING PROTEIN, EXPRESSED"/>
    <property type="match status" value="1"/>
</dbReference>
<dbReference type="SUPFAM" id="SSF81383">
    <property type="entry name" value="F-box domain"/>
    <property type="match status" value="1"/>
</dbReference>
<dbReference type="EMBL" id="BQKI01000012">
    <property type="protein sequence ID" value="GJN06188.1"/>
    <property type="molecule type" value="Genomic_DNA"/>
</dbReference>